<evidence type="ECO:0000313" key="1">
    <source>
        <dbReference type="EMBL" id="MCC4620769.1"/>
    </source>
</evidence>
<evidence type="ECO:0000313" key="2">
    <source>
        <dbReference type="Proteomes" id="UP001199206"/>
    </source>
</evidence>
<keyword evidence="2" id="KW-1185">Reference proteome</keyword>
<proteinExistence type="predicted"/>
<sequence>MRLRTDRIRAEKSLIRAATQLRIIIIYLSIRQHATLRQERRYGPMRAHCGVPPPVLLIAAGFPSEGIA</sequence>
<dbReference type="EMBL" id="JAJGQJ010000025">
    <property type="protein sequence ID" value="MCC4620769.1"/>
    <property type="molecule type" value="Genomic_DNA"/>
</dbReference>
<reference evidence="1 2" key="1">
    <citation type="submission" date="2021-10" db="EMBL/GenBank/DDBJ databases">
        <title>Genome sequencing of Xanthomonas strains from NCPPB.</title>
        <authorList>
            <person name="Hussein R."/>
            <person name="Harrison J."/>
            <person name="Studholme D.J."/>
            <person name="Vicente J."/>
            <person name="Grant M."/>
        </authorList>
    </citation>
    <scope>NUCLEOTIDE SEQUENCE [LARGE SCALE GENOMIC DNA]</scope>
    <source>
        <strain evidence="1 2">NCPPB 101</strain>
    </source>
</reference>
<comment type="caution">
    <text evidence="1">The sequence shown here is derived from an EMBL/GenBank/DDBJ whole genome shotgun (WGS) entry which is preliminary data.</text>
</comment>
<gene>
    <name evidence="1" type="ORF">LL965_11970</name>
</gene>
<dbReference type="RefSeq" id="WP_152527250.1">
    <property type="nucleotide sequence ID" value="NZ_CAWLZN010000001.1"/>
</dbReference>
<name>A0ABS8HGA8_9XANT</name>
<organism evidence="1 2">
    <name type="scientific">Xanthomonas cassavae CFBP 4642</name>
    <dbReference type="NCBI Taxonomy" id="1219375"/>
    <lineage>
        <taxon>Bacteria</taxon>
        <taxon>Pseudomonadati</taxon>
        <taxon>Pseudomonadota</taxon>
        <taxon>Gammaproteobacteria</taxon>
        <taxon>Lysobacterales</taxon>
        <taxon>Lysobacteraceae</taxon>
        <taxon>Xanthomonas</taxon>
    </lineage>
</organism>
<accession>A0ABS8HGA8</accession>
<dbReference type="Proteomes" id="UP001199206">
    <property type="component" value="Unassembled WGS sequence"/>
</dbReference>
<protein>
    <submittedName>
        <fullName evidence="1">Uncharacterized protein</fullName>
    </submittedName>
</protein>